<dbReference type="InterPro" id="IPR036596">
    <property type="entry name" value="Cyt-C_aa3_sf"/>
</dbReference>
<keyword evidence="4" id="KW-1185">Reference proteome</keyword>
<keyword evidence="1" id="KW-1133">Transmembrane helix</keyword>
<dbReference type="Proteomes" id="UP000630353">
    <property type="component" value="Unassembled WGS sequence"/>
</dbReference>
<dbReference type="RefSeq" id="WP_189989305.1">
    <property type="nucleotide sequence ID" value="NZ_BMZS01000004.1"/>
</dbReference>
<dbReference type="Gene3D" id="1.20.5.160">
    <property type="entry name" value="Bacterial aa3 type cytochrome c oxidase subunit IV"/>
    <property type="match status" value="1"/>
</dbReference>
<feature type="domain" description="Cytochrome c oxidase subunit IV bacterial aa3 type" evidence="2">
    <location>
        <begin position="12"/>
        <end position="42"/>
    </location>
</feature>
<keyword evidence="1" id="KW-0472">Membrane</keyword>
<gene>
    <name evidence="3" type="ORF">GCM10017083_22000</name>
</gene>
<dbReference type="AlphaFoldDB" id="A0A918XRD4"/>
<keyword evidence="1" id="KW-0812">Transmembrane</keyword>
<organism evidence="3 4">
    <name type="scientific">Thalassobaculum fulvum</name>
    <dbReference type="NCBI Taxonomy" id="1633335"/>
    <lineage>
        <taxon>Bacteria</taxon>
        <taxon>Pseudomonadati</taxon>
        <taxon>Pseudomonadota</taxon>
        <taxon>Alphaproteobacteria</taxon>
        <taxon>Rhodospirillales</taxon>
        <taxon>Thalassobaculaceae</taxon>
        <taxon>Thalassobaculum</taxon>
    </lineage>
</organism>
<name>A0A918XRD4_9PROT</name>
<protein>
    <recommendedName>
        <fullName evidence="2">Cytochrome c oxidase subunit IV bacterial aa3 type domain-containing protein</fullName>
    </recommendedName>
</protein>
<reference evidence="3" key="2">
    <citation type="submission" date="2020-09" db="EMBL/GenBank/DDBJ databases">
        <authorList>
            <person name="Sun Q."/>
            <person name="Kim S."/>
        </authorList>
    </citation>
    <scope>NUCLEOTIDE SEQUENCE</scope>
    <source>
        <strain evidence="3">KCTC 42651</strain>
    </source>
</reference>
<dbReference type="InterPro" id="IPR012422">
    <property type="entry name" value="Cyt_c_oxidase_su4_bac-aa3"/>
</dbReference>
<sequence>MAVEDRFPDMTREHREIWEGFLSFLKIGTALCIVTVALLALFVA</sequence>
<evidence type="ECO:0000259" key="2">
    <source>
        <dbReference type="Pfam" id="PF07835"/>
    </source>
</evidence>
<evidence type="ECO:0000313" key="4">
    <source>
        <dbReference type="Proteomes" id="UP000630353"/>
    </source>
</evidence>
<accession>A0A918XRD4</accession>
<dbReference type="Pfam" id="PF07835">
    <property type="entry name" value="COX4_pro_2"/>
    <property type="match status" value="1"/>
</dbReference>
<evidence type="ECO:0000256" key="1">
    <source>
        <dbReference type="SAM" id="Phobius"/>
    </source>
</evidence>
<proteinExistence type="predicted"/>
<dbReference type="SUPFAM" id="SSF81469">
    <property type="entry name" value="Bacterial aa3 type cytochrome c oxidase subunit IV"/>
    <property type="match status" value="1"/>
</dbReference>
<dbReference type="EMBL" id="BMZS01000004">
    <property type="protein sequence ID" value="GHD49568.1"/>
    <property type="molecule type" value="Genomic_DNA"/>
</dbReference>
<evidence type="ECO:0000313" key="3">
    <source>
        <dbReference type="EMBL" id="GHD49568.1"/>
    </source>
</evidence>
<feature type="transmembrane region" description="Helical" evidence="1">
    <location>
        <begin position="21"/>
        <end position="43"/>
    </location>
</feature>
<comment type="caution">
    <text evidence="3">The sequence shown here is derived from an EMBL/GenBank/DDBJ whole genome shotgun (WGS) entry which is preliminary data.</text>
</comment>
<reference evidence="3" key="1">
    <citation type="journal article" date="2014" name="Int. J. Syst. Evol. Microbiol.">
        <title>Complete genome sequence of Corynebacterium casei LMG S-19264T (=DSM 44701T), isolated from a smear-ripened cheese.</title>
        <authorList>
            <consortium name="US DOE Joint Genome Institute (JGI-PGF)"/>
            <person name="Walter F."/>
            <person name="Albersmeier A."/>
            <person name="Kalinowski J."/>
            <person name="Ruckert C."/>
        </authorList>
    </citation>
    <scope>NUCLEOTIDE SEQUENCE</scope>
    <source>
        <strain evidence="3">KCTC 42651</strain>
    </source>
</reference>